<dbReference type="Proteomes" id="UP001348817">
    <property type="component" value="Chromosome"/>
</dbReference>
<evidence type="ECO:0000256" key="2">
    <source>
        <dbReference type="ARBA" id="ARBA00023125"/>
    </source>
</evidence>
<sequence>MTREESVDYIFKSVWHAIYRMYNQHANKHGFTTTVGFVLLNIHYEKGTPATKIAPKLGLEPRSLTRILKSMEEEGLIHKKKDSEDKRTVNIYLTEEGRRKRELAKVGVMGFNQSVRKLISDDELENLQRVAGKVFEVVRNLDLSEETTLDSLED</sequence>
<dbReference type="InterPro" id="IPR036388">
    <property type="entry name" value="WH-like_DNA-bd_sf"/>
</dbReference>
<dbReference type="SMART" id="SM00347">
    <property type="entry name" value="HTH_MARR"/>
    <property type="match status" value="1"/>
</dbReference>
<reference evidence="5 6" key="1">
    <citation type="submission" date="2021-12" db="EMBL/GenBank/DDBJ databases">
        <title>Genome sequencing of bacteria with rrn-lacking chromosome and rrn-plasmid.</title>
        <authorList>
            <person name="Anda M."/>
            <person name="Iwasaki W."/>
        </authorList>
    </citation>
    <scope>NUCLEOTIDE SEQUENCE [LARGE SCALE GENOMIC DNA]</scope>
    <source>
        <strain evidence="5 6">DSM 100852</strain>
    </source>
</reference>
<dbReference type="KEGG" id="fax:FUAX_36130"/>
<dbReference type="InterPro" id="IPR036390">
    <property type="entry name" value="WH_DNA-bd_sf"/>
</dbReference>
<dbReference type="PROSITE" id="PS50995">
    <property type="entry name" value="HTH_MARR_2"/>
    <property type="match status" value="1"/>
</dbReference>
<gene>
    <name evidence="5" type="ORF">FUAX_36130</name>
</gene>
<keyword evidence="3" id="KW-0804">Transcription</keyword>
<evidence type="ECO:0000259" key="4">
    <source>
        <dbReference type="PROSITE" id="PS50995"/>
    </source>
</evidence>
<dbReference type="AlphaFoldDB" id="A0AAU9CGB2"/>
<keyword evidence="6" id="KW-1185">Reference proteome</keyword>
<dbReference type="GO" id="GO:0003677">
    <property type="term" value="F:DNA binding"/>
    <property type="evidence" value="ECO:0007669"/>
    <property type="project" value="UniProtKB-KW"/>
</dbReference>
<dbReference type="InterPro" id="IPR000835">
    <property type="entry name" value="HTH_MarR-typ"/>
</dbReference>
<evidence type="ECO:0000313" key="5">
    <source>
        <dbReference type="EMBL" id="BDD11181.1"/>
    </source>
</evidence>
<dbReference type="GO" id="GO:0003700">
    <property type="term" value="F:DNA-binding transcription factor activity"/>
    <property type="evidence" value="ECO:0007669"/>
    <property type="project" value="InterPro"/>
</dbReference>
<evidence type="ECO:0000313" key="6">
    <source>
        <dbReference type="Proteomes" id="UP001348817"/>
    </source>
</evidence>
<accession>A0AAU9CGB2</accession>
<name>A0AAU9CGB2_9BACT</name>
<dbReference type="PANTHER" id="PTHR42756:SF1">
    <property type="entry name" value="TRANSCRIPTIONAL REPRESSOR OF EMRAB OPERON"/>
    <property type="match status" value="1"/>
</dbReference>
<dbReference type="InterPro" id="IPR023187">
    <property type="entry name" value="Tscrpt_reg_MarR-type_CS"/>
</dbReference>
<evidence type="ECO:0000256" key="3">
    <source>
        <dbReference type="ARBA" id="ARBA00023163"/>
    </source>
</evidence>
<dbReference type="Pfam" id="PF01047">
    <property type="entry name" value="MarR"/>
    <property type="match status" value="1"/>
</dbReference>
<dbReference type="Gene3D" id="1.10.10.10">
    <property type="entry name" value="Winged helix-like DNA-binding domain superfamily/Winged helix DNA-binding domain"/>
    <property type="match status" value="1"/>
</dbReference>
<keyword evidence="1" id="KW-0805">Transcription regulation</keyword>
<keyword evidence="2" id="KW-0238">DNA-binding</keyword>
<dbReference type="PANTHER" id="PTHR42756">
    <property type="entry name" value="TRANSCRIPTIONAL REGULATOR, MARR"/>
    <property type="match status" value="1"/>
</dbReference>
<evidence type="ECO:0000256" key="1">
    <source>
        <dbReference type="ARBA" id="ARBA00023015"/>
    </source>
</evidence>
<organism evidence="5 6">
    <name type="scientific">Fulvitalea axinellae</name>
    <dbReference type="NCBI Taxonomy" id="1182444"/>
    <lineage>
        <taxon>Bacteria</taxon>
        <taxon>Pseudomonadati</taxon>
        <taxon>Bacteroidota</taxon>
        <taxon>Cytophagia</taxon>
        <taxon>Cytophagales</taxon>
        <taxon>Persicobacteraceae</taxon>
        <taxon>Fulvitalea</taxon>
    </lineage>
</organism>
<protein>
    <recommendedName>
        <fullName evidence="4">HTH marR-type domain-containing protein</fullName>
    </recommendedName>
</protein>
<dbReference type="PROSITE" id="PS01117">
    <property type="entry name" value="HTH_MARR_1"/>
    <property type="match status" value="1"/>
</dbReference>
<dbReference type="PRINTS" id="PR00598">
    <property type="entry name" value="HTHMARR"/>
</dbReference>
<dbReference type="EMBL" id="AP025314">
    <property type="protein sequence ID" value="BDD11181.1"/>
    <property type="molecule type" value="Genomic_DNA"/>
</dbReference>
<feature type="domain" description="HTH marR-type" evidence="4">
    <location>
        <begin position="1"/>
        <end position="136"/>
    </location>
</feature>
<dbReference type="RefSeq" id="WP_338392694.1">
    <property type="nucleotide sequence ID" value="NZ_AP025314.1"/>
</dbReference>
<dbReference type="SUPFAM" id="SSF46785">
    <property type="entry name" value="Winged helix' DNA-binding domain"/>
    <property type="match status" value="1"/>
</dbReference>
<proteinExistence type="predicted"/>